<evidence type="ECO:0000259" key="1">
    <source>
        <dbReference type="SMART" id="SM00717"/>
    </source>
</evidence>
<dbReference type="Gene3D" id="1.20.58.1880">
    <property type="match status" value="1"/>
</dbReference>
<comment type="caution">
    <text evidence="2">The sequence shown here is derived from an EMBL/GenBank/DDBJ whole genome shotgun (WGS) entry which is preliminary data.</text>
</comment>
<dbReference type="InterPro" id="IPR009057">
    <property type="entry name" value="Homeodomain-like_sf"/>
</dbReference>
<dbReference type="SMART" id="SM00717">
    <property type="entry name" value="SANT"/>
    <property type="match status" value="1"/>
</dbReference>
<name>A0AA86VIE8_9EUKA</name>
<dbReference type="CDD" id="cd00167">
    <property type="entry name" value="SANT"/>
    <property type="match status" value="1"/>
</dbReference>
<dbReference type="SUPFAM" id="SSF46689">
    <property type="entry name" value="Homeodomain-like"/>
    <property type="match status" value="1"/>
</dbReference>
<evidence type="ECO:0000313" key="3">
    <source>
        <dbReference type="EMBL" id="CAL6099310.1"/>
    </source>
</evidence>
<dbReference type="Proteomes" id="UP001642409">
    <property type="component" value="Unassembled WGS sequence"/>
</dbReference>
<evidence type="ECO:0000313" key="2">
    <source>
        <dbReference type="EMBL" id="CAI9967633.1"/>
    </source>
</evidence>
<organism evidence="2">
    <name type="scientific">Hexamita inflata</name>
    <dbReference type="NCBI Taxonomy" id="28002"/>
    <lineage>
        <taxon>Eukaryota</taxon>
        <taxon>Metamonada</taxon>
        <taxon>Diplomonadida</taxon>
        <taxon>Hexamitidae</taxon>
        <taxon>Hexamitinae</taxon>
        <taxon>Hexamita</taxon>
    </lineage>
</organism>
<reference evidence="2" key="1">
    <citation type="submission" date="2023-06" db="EMBL/GenBank/DDBJ databases">
        <authorList>
            <person name="Kurt Z."/>
        </authorList>
    </citation>
    <scope>NUCLEOTIDE SEQUENCE</scope>
</reference>
<dbReference type="Pfam" id="PF00249">
    <property type="entry name" value="Myb_DNA-binding"/>
    <property type="match status" value="1"/>
</dbReference>
<dbReference type="EMBL" id="CAXDID020000518">
    <property type="protein sequence ID" value="CAL6099310.1"/>
    <property type="molecule type" value="Genomic_DNA"/>
</dbReference>
<dbReference type="InterPro" id="IPR001005">
    <property type="entry name" value="SANT/Myb"/>
</dbReference>
<feature type="domain" description="Myb-like" evidence="1">
    <location>
        <begin position="36"/>
        <end position="84"/>
    </location>
</feature>
<protein>
    <submittedName>
        <fullName evidence="2">SANT/Myb domain</fullName>
    </submittedName>
    <submittedName>
        <fullName evidence="3">SANT/Myb_domain</fullName>
    </submittedName>
</protein>
<dbReference type="EMBL" id="CATOUU010001027">
    <property type="protein sequence ID" value="CAI9967633.1"/>
    <property type="molecule type" value="Genomic_DNA"/>
</dbReference>
<keyword evidence="4" id="KW-1185">Reference proteome</keyword>
<evidence type="ECO:0000313" key="4">
    <source>
        <dbReference type="Proteomes" id="UP001642409"/>
    </source>
</evidence>
<gene>
    <name evidence="2" type="ORF">HINF_LOCUS55278</name>
    <name evidence="3" type="ORF">HINF_LOCUS70020</name>
</gene>
<dbReference type="AlphaFoldDB" id="A0AA86VIE8"/>
<reference evidence="3 4" key="2">
    <citation type="submission" date="2024-07" db="EMBL/GenBank/DDBJ databases">
        <authorList>
            <person name="Akdeniz Z."/>
        </authorList>
    </citation>
    <scope>NUCLEOTIDE SEQUENCE [LARGE SCALE GENOMIC DNA]</scope>
</reference>
<sequence length="90" mass="10702">MLNAYELLLCQNYELLQQIHNNIHLIKQLNCKQALTKPKWTEQEDQLLDFANGLFGTNYQKISKVISSKTVTQVYQRLRYIREKQQCSLQ</sequence>
<accession>A0AA86VIE8</accession>
<proteinExistence type="predicted"/>